<name>A0A0X8HTP8_9SACH</name>
<dbReference type="InterPro" id="IPR052586">
    <property type="entry name" value="ASCC2"/>
</dbReference>
<accession>A0A0X8HTP8</accession>
<dbReference type="SUPFAM" id="SSF46934">
    <property type="entry name" value="UBA-like"/>
    <property type="match status" value="1"/>
</dbReference>
<protein>
    <submittedName>
        <fullName evidence="3">HER020Cp</fullName>
    </submittedName>
</protein>
<proteinExistence type="predicted"/>
<dbReference type="InterPro" id="IPR009060">
    <property type="entry name" value="UBA-like_sf"/>
</dbReference>
<dbReference type="GO" id="GO:0043130">
    <property type="term" value="F:ubiquitin binding"/>
    <property type="evidence" value="ECO:0007669"/>
    <property type="project" value="InterPro"/>
</dbReference>
<feature type="region of interest" description="Disordered" evidence="1">
    <location>
        <begin position="529"/>
        <end position="593"/>
    </location>
</feature>
<feature type="domain" description="CUE" evidence="2">
    <location>
        <begin position="307"/>
        <end position="350"/>
    </location>
</feature>
<keyword evidence="4" id="KW-1185">Reference proteome</keyword>
<dbReference type="Proteomes" id="UP000243052">
    <property type="component" value="Chromosome v"/>
</dbReference>
<evidence type="ECO:0000313" key="4">
    <source>
        <dbReference type="Proteomes" id="UP000243052"/>
    </source>
</evidence>
<gene>
    <name evidence="3" type="ORF">AW171_hschr53243</name>
</gene>
<dbReference type="PANTHER" id="PTHR21494:SF0">
    <property type="entry name" value="ACTIVATING SIGNAL COINTEGRATOR 1 COMPLEX SUBUNIT 2"/>
    <property type="match status" value="1"/>
</dbReference>
<reference evidence="3 4" key="1">
    <citation type="submission" date="2016-01" db="EMBL/GenBank/DDBJ databases">
        <title>Genome sequence of the yeast Holleya sinecauda.</title>
        <authorList>
            <person name="Dietrich F.S."/>
        </authorList>
    </citation>
    <scope>NUCLEOTIDE SEQUENCE [LARGE SCALE GENOMIC DNA]</scope>
    <source>
        <strain evidence="3 4">ATCC 58844</strain>
    </source>
</reference>
<dbReference type="RefSeq" id="XP_017988295.1">
    <property type="nucleotide sequence ID" value="XM_018132806.1"/>
</dbReference>
<dbReference type="AlphaFoldDB" id="A0A0X8HTP8"/>
<evidence type="ECO:0000313" key="3">
    <source>
        <dbReference type="EMBL" id="AMD21299.1"/>
    </source>
</evidence>
<dbReference type="OrthoDB" id="5577209at2759"/>
<dbReference type="GeneID" id="28724582"/>
<dbReference type="EMBL" id="CP014245">
    <property type="protein sequence ID" value="AMD21299.1"/>
    <property type="molecule type" value="Genomic_DNA"/>
</dbReference>
<dbReference type="PROSITE" id="PS51140">
    <property type="entry name" value="CUE"/>
    <property type="match status" value="1"/>
</dbReference>
<dbReference type="Gene3D" id="1.10.8.10">
    <property type="entry name" value="DNA helicase RuvA subunit, C-terminal domain"/>
    <property type="match status" value="1"/>
</dbReference>
<evidence type="ECO:0000259" key="2">
    <source>
        <dbReference type="PROSITE" id="PS51140"/>
    </source>
</evidence>
<dbReference type="Pfam" id="PF02845">
    <property type="entry name" value="CUE"/>
    <property type="match status" value="1"/>
</dbReference>
<dbReference type="SMART" id="SM00546">
    <property type="entry name" value="CUE"/>
    <property type="match status" value="1"/>
</dbReference>
<feature type="compositionally biased region" description="Basic residues" evidence="1">
    <location>
        <begin position="571"/>
        <end position="593"/>
    </location>
</feature>
<dbReference type="PANTHER" id="PTHR21494">
    <property type="entry name" value="ACTIVATING SIGNAL COINTEGRATOR 1 COMPLEX SUBUNIT 2 ASC-1 COMPLEX SUBUNIT P100"/>
    <property type="match status" value="1"/>
</dbReference>
<feature type="compositionally biased region" description="Polar residues" evidence="1">
    <location>
        <begin position="538"/>
        <end position="552"/>
    </location>
</feature>
<sequence>MSYRRNILEFHAREKLSLPIVKFPKFQLRSLLIEKDPVIWLRHLETYVAYIQYLLGEGRVDNLDSTTTDQLIIFIRSFLSEMADEEDKLLSLGINMNVNEQLRLLKAWVFVLIKSCGLLHLQLFSDTLWNMVKLYVREYPETVRALIVGTLKPVINTQKANLNNVYQIQQHFKNLIDSSKFSRVDLKALEALLSKDSRAHFADEFLSKNWTEIIETLYSTGPHGFSALWGKKLGILSYLSASEERLISLLSELGIAEPAMLTTFPLLGSLLLNDNFKKRRPGLYERVPLLRALRNTDSISKVETQTVSDGDMDVIRNIFPHITDYQIEFLLGQYENNCELTINALLEDSTIVDKIPVENEETKLNGRSLKSENSKIELKVRDKVIRKRPESVTNIPDEVRNRTMIRTLELLYSEYEDERDDTYDDAEVTRTSTDRVPIEGPANEEISAYEKVESYLWDILRIDKTLFDRKLRGTSKRKEMKKVTLWSDEQIEGWARMLERSPRRAQLLEEKYMFWGNIRKGKTSYVKNVDGEELPERSINTNSRNHSRNVLPSSPDGKPSKKQHANNERNKKSRANHNRKIGHDKKIGRSGPS</sequence>
<evidence type="ECO:0000256" key="1">
    <source>
        <dbReference type="SAM" id="MobiDB-lite"/>
    </source>
</evidence>
<dbReference type="STRING" id="45286.A0A0X8HTP8"/>
<dbReference type="InterPro" id="IPR003892">
    <property type="entry name" value="CUE"/>
</dbReference>
<organism evidence="3 4">
    <name type="scientific">Eremothecium sinecaudum</name>
    <dbReference type="NCBI Taxonomy" id="45286"/>
    <lineage>
        <taxon>Eukaryota</taxon>
        <taxon>Fungi</taxon>
        <taxon>Dikarya</taxon>
        <taxon>Ascomycota</taxon>
        <taxon>Saccharomycotina</taxon>
        <taxon>Saccharomycetes</taxon>
        <taxon>Saccharomycetales</taxon>
        <taxon>Saccharomycetaceae</taxon>
        <taxon>Eremothecium</taxon>
    </lineage>
</organism>